<dbReference type="HAMAP" id="MF_01343_A">
    <property type="entry name" value="Ribosomal_uS15_A"/>
    <property type="match status" value="1"/>
</dbReference>
<comment type="similarity">
    <text evidence="1 4 5">Belongs to the universal ribosomal protein uS15 family.</text>
</comment>
<evidence type="ECO:0000259" key="6">
    <source>
        <dbReference type="SMART" id="SM01386"/>
    </source>
</evidence>
<dbReference type="GO" id="GO:0022627">
    <property type="term" value="C:cytosolic small ribosomal subunit"/>
    <property type="evidence" value="ECO:0007669"/>
    <property type="project" value="TreeGrafter"/>
</dbReference>
<evidence type="ECO:0000313" key="8">
    <source>
        <dbReference type="EMBL" id="CEL26043.1"/>
    </source>
</evidence>
<accession>A0A089ZA12</accession>
<dbReference type="STRING" id="2162.BRM9_0008"/>
<dbReference type="KEGG" id="mfc:BRM9_0008"/>
<evidence type="ECO:0000256" key="5">
    <source>
        <dbReference type="RuleBase" id="RU003919"/>
    </source>
</evidence>
<dbReference type="InterPro" id="IPR012606">
    <property type="entry name" value="Ribosomal_uS15_N"/>
</dbReference>
<dbReference type="GO" id="GO:0003735">
    <property type="term" value="F:structural constituent of ribosome"/>
    <property type="evidence" value="ECO:0007669"/>
    <property type="project" value="InterPro"/>
</dbReference>
<reference evidence="9" key="3">
    <citation type="submission" date="2020-10" db="EMBL/GenBank/DDBJ databases">
        <title>Dehalococcoides mccartyi of a TCE/Cr reducing biochatode.</title>
        <authorList>
            <person name="Matturro B."/>
        </authorList>
    </citation>
    <scope>NUCLEOTIDE SEQUENCE</scope>
    <source>
        <strain evidence="9">Bin2</strain>
    </source>
</reference>
<name>A0A089ZA12_METFO</name>
<organism evidence="7 10">
    <name type="scientific">Methanobacterium formicicum</name>
    <dbReference type="NCBI Taxonomy" id="2162"/>
    <lineage>
        <taxon>Archaea</taxon>
        <taxon>Methanobacteriati</taxon>
        <taxon>Methanobacteriota</taxon>
        <taxon>Methanomada group</taxon>
        <taxon>Methanobacteria</taxon>
        <taxon>Methanobacteriales</taxon>
        <taxon>Methanobacteriaceae</taxon>
        <taxon>Methanobacterium</taxon>
    </lineage>
</organism>
<evidence type="ECO:0000256" key="3">
    <source>
        <dbReference type="ARBA" id="ARBA00023274"/>
    </source>
</evidence>
<dbReference type="Pfam" id="PF08069">
    <property type="entry name" value="Ribosomal_S13_N"/>
    <property type="match status" value="1"/>
</dbReference>
<dbReference type="SMART" id="SM01386">
    <property type="entry name" value="Ribosomal_S13_N"/>
    <property type="match status" value="1"/>
</dbReference>
<evidence type="ECO:0000313" key="11">
    <source>
        <dbReference type="Proteomes" id="UP000062768"/>
    </source>
</evidence>
<dbReference type="EMBL" id="LN734822">
    <property type="protein sequence ID" value="CEL26043.1"/>
    <property type="molecule type" value="Genomic_DNA"/>
</dbReference>
<dbReference type="SUPFAM" id="SSF47060">
    <property type="entry name" value="S15/NS1 RNA-binding domain"/>
    <property type="match status" value="1"/>
</dbReference>
<dbReference type="EMBL" id="CP006933">
    <property type="protein sequence ID" value="AIS30842.1"/>
    <property type="molecule type" value="Genomic_DNA"/>
</dbReference>
<keyword evidence="3 4" id="KW-0687">Ribonucleoprotein</keyword>
<dbReference type="Proteomes" id="UP000029661">
    <property type="component" value="Chromosome"/>
</dbReference>
<dbReference type="GeneID" id="26740659"/>
<dbReference type="Gene3D" id="4.10.860.130">
    <property type="match status" value="1"/>
</dbReference>
<gene>
    <name evidence="4 8" type="primary">rps15</name>
    <name evidence="7" type="ORF">BRM9_0008</name>
    <name evidence="9" type="ORF">ISP06_05845</name>
    <name evidence="8" type="ORF">MB9_2433</name>
</gene>
<evidence type="ECO:0000313" key="10">
    <source>
        <dbReference type="Proteomes" id="UP000029661"/>
    </source>
</evidence>
<dbReference type="AlphaFoldDB" id="A0A089ZA12"/>
<dbReference type="Pfam" id="PF00312">
    <property type="entry name" value="Ribosomal_S15"/>
    <property type="match status" value="1"/>
</dbReference>
<evidence type="ECO:0000313" key="7">
    <source>
        <dbReference type="EMBL" id="AIS30842.1"/>
    </source>
</evidence>
<dbReference type="PANTHER" id="PTHR11885">
    <property type="entry name" value="RIBOSOMAL PROTEIN S15P/S13E"/>
    <property type="match status" value="1"/>
</dbReference>
<evidence type="ECO:0000256" key="2">
    <source>
        <dbReference type="ARBA" id="ARBA00022980"/>
    </source>
</evidence>
<dbReference type="GO" id="GO:0006412">
    <property type="term" value="P:translation"/>
    <property type="evidence" value="ECO:0007669"/>
    <property type="project" value="UniProtKB-UniRule"/>
</dbReference>
<dbReference type="GO" id="GO:0070181">
    <property type="term" value="F:small ribosomal subunit rRNA binding"/>
    <property type="evidence" value="ECO:0007669"/>
    <property type="project" value="TreeGrafter"/>
</dbReference>
<reference evidence="8" key="2">
    <citation type="submission" date="2014-09" db="EMBL/GenBank/DDBJ databases">
        <authorList>
            <person name="Bishop-Lilly K.A."/>
            <person name="Broomall S.M."/>
            <person name="Chain P.S."/>
            <person name="Chertkov O."/>
            <person name="Coyne S.R."/>
            <person name="Daligault H.E."/>
            <person name="Davenport K.W."/>
            <person name="Erkkila T."/>
            <person name="Frey K.G."/>
            <person name="Gibbons H.S."/>
            <person name="Gu W."/>
            <person name="Jaissle J."/>
            <person name="Johnson S.L."/>
            <person name="Koroleva G.I."/>
            <person name="Ladner J.T."/>
            <person name="Lo C.-C."/>
            <person name="Minogue T.D."/>
            <person name="Munk C."/>
            <person name="Palacios G.F."/>
            <person name="Redden C.L."/>
            <person name="Rosenzweig C.N."/>
            <person name="Scholz M.B."/>
            <person name="Teshima H."/>
            <person name="Xu Y."/>
        </authorList>
    </citation>
    <scope>NUCLEOTIDE SEQUENCE</scope>
    <source>
        <strain evidence="8">Mb9</strain>
    </source>
</reference>
<keyword evidence="11" id="KW-1185">Reference proteome</keyword>
<comment type="subunit">
    <text evidence="4">Part of the 30S ribosomal subunit.</text>
</comment>
<evidence type="ECO:0000256" key="4">
    <source>
        <dbReference type="HAMAP-Rule" id="MF_01343"/>
    </source>
</evidence>
<dbReference type="InterPro" id="IPR000589">
    <property type="entry name" value="Ribosomal_uS15"/>
</dbReference>
<evidence type="ECO:0000313" key="9">
    <source>
        <dbReference type="EMBL" id="MBF4474978.1"/>
    </source>
</evidence>
<sequence length="133" mass="15506">MAAKPEWVEYSTEEIEEIILKLRKEGKSTSVIGVILRDQYGIPDVKAVTGMKITHILEKHDQGEEYPEDLMNLIRKAVNIRDHLKENPKDLHTKRGLQLVESRIRRLVKYYTREGVLPEGWRYDPQKAALLVK</sequence>
<dbReference type="OrthoDB" id="6533at2157"/>
<keyword evidence="2 4" id="KW-0689">Ribosomal protein</keyword>
<dbReference type="InterPro" id="IPR023029">
    <property type="entry name" value="Ribosomal_uS15_arc_euk"/>
</dbReference>
<dbReference type="Proteomes" id="UP000606900">
    <property type="component" value="Unassembled WGS sequence"/>
</dbReference>
<dbReference type="Proteomes" id="UP000062768">
    <property type="component" value="Chromosome I"/>
</dbReference>
<feature type="domain" description="Small ribosomal subunit protein uS15 N-terminal" evidence="6">
    <location>
        <begin position="1"/>
        <end position="42"/>
    </location>
</feature>
<evidence type="ECO:0000256" key="1">
    <source>
        <dbReference type="ARBA" id="ARBA00008434"/>
    </source>
</evidence>
<dbReference type="PROSITE" id="PS00362">
    <property type="entry name" value="RIBOSOMAL_S15"/>
    <property type="match status" value="1"/>
</dbReference>
<dbReference type="InterPro" id="IPR009068">
    <property type="entry name" value="uS15_NS1_RNA-bd_sf"/>
</dbReference>
<dbReference type="NCBIfam" id="NF006331">
    <property type="entry name" value="PRK08561.1"/>
    <property type="match status" value="1"/>
</dbReference>
<dbReference type="RefSeq" id="WP_048084317.1">
    <property type="nucleotide sequence ID" value="NZ_CALCVY010000210.1"/>
</dbReference>
<dbReference type="PANTHER" id="PTHR11885:SF6">
    <property type="entry name" value="SMALL RIBOSOMAL SUBUNIT PROTEIN US15"/>
    <property type="match status" value="1"/>
</dbReference>
<dbReference type="PATRIC" id="fig|2162.10.peg.2506"/>
<reference evidence="7" key="1">
    <citation type="submission" date="2013-12" db="EMBL/GenBank/DDBJ databases">
        <title>The complete genome sequence of Methanobacterium sp. BRM9.</title>
        <authorList>
            <consortium name="Pastoral Greenhouse Gas Research Consortium"/>
            <person name="Kelly W.J."/>
            <person name="Leahy S.C."/>
            <person name="Perry R."/>
            <person name="Li D."/>
            <person name="Altermann E."/>
            <person name="Lambie S.C."/>
            <person name="Attwood G.T."/>
        </authorList>
    </citation>
    <scope>NUCLEOTIDE SEQUENCE [LARGE SCALE GENOMIC DNA]</scope>
    <source>
        <strain evidence="7">BRM9</strain>
    </source>
</reference>
<protein>
    <recommendedName>
        <fullName evidence="4">Small ribosomal subunit protein uS15</fullName>
    </recommendedName>
</protein>
<dbReference type="EMBL" id="JADIIL010000019">
    <property type="protein sequence ID" value="MBF4474978.1"/>
    <property type="molecule type" value="Genomic_DNA"/>
</dbReference>
<dbReference type="CDD" id="cd00353">
    <property type="entry name" value="Ribosomal_S15p_S13e"/>
    <property type="match status" value="1"/>
</dbReference>
<dbReference type="Gene3D" id="1.10.287.10">
    <property type="entry name" value="S15/NS1, RNA-binding"/>
    <property type="match status" value="1"/>
</dbReference>
<dbReference type="FunFam" id="1.10.287.10:FF:000003">
    <property type="entry name" value="40S ribosomal protein S13"/>
    <property type="match status" value="1"/>
</dbReference>
<proteinExistence type="inferred from homology"/>
<dbReference type="SMART" id="SM01387">
    <property type="entry name" value="Ribosomal_S15"/>
    <property type="match status" value="1"/>
</dbReference>